<feature type="domain" description="Glycosyl transferase family 1" evidence="3">
    <location>
        <begin position="185"/>
        <end position="348"/>
    </location>
</feature>
<proteinExistence type="predicted"/>
<name>A0A6J4MHT0_9BACT</name>
<dbReference type="PANTHER" id="PTHR12526">
    <property type="entry name" value="GLYCOSYLTRANSFERASE"/>
    <property type="match status" value="1"/>
</dbReference>
<organism evidence="5">
    <name type="scientific">uncultured Gemmatimonadaceae bacterium</name>
    <dbReference type="NCBI Taxonomy" id="246130"/>
    <lineage>
        <taxon>Bacteria</taxon>
        <taxon>Pseudomonadati</taxon>
        <taxon>Gemmatimonadota</taxon>
        <taxon>Gemmatimonadia</taxon>
        <taxon>Gemmatimonadales</taxon>
        <taxon>Gemmatimonadaceae</taxon>
        <taxon>environmental samples</taxon>
    </lineage>
</organism>
<dbReference type="Pfam" id="PF00534">
    <property type="entry name" value="Glycos_transf_1"/>
    <property type="match status" value="1"/>
</dbReference>
<dbReference type="Pfam" id="PF13439">
    <property type="entry name" value="Glyco_transf_4"/>
    <property type="match status" value="1"/>
</dbReference>
<dbReference type="GO" id="GO:0016757">
    <property type="term" value="F:glycosyltransferase activity"/>
    <property type="evidence" value="ECO:0007669"/>
    <property type="project" value="UniProtKB-KW"/>
</dbReference>
<dbReference type="AlphaFoldDB" id="A0A6J4MHT0"/>
<evidence type="ECO:0000259" key="4">
    <source>
        <dbReference type="Pfam" id="PF13439"/>
    </source>
</evidence>
<reference evidence="5" key="1">
    <citation type="submission" date="2020-02" db="EMBL/GenBank/DDBJ databases">
        <authorList>
            <person name="Meier V. D."/>
        </authorList>
    </citation>
    <scope>NUCLEOTIDE SEQUENCE</scope>
    <source>
        <strain evidence="5">AVDCRST_MAG40</strain>
    </source>
</reference>
<dbReference type="EMBL" id="CADCTX010000937">
    <property type="protein sequence ID" value="CAA9359628.1"/>
    <property type="molecule type" value="Genomic_DNA"/>
</dbReference>
<keyword evidence="2" id="KW-0808">Transferase</keyword>
<dbReference type="PANTHER" id="PTHR12526:SF510">
    <property type="entry name" value="D-INOSITOL 3-PHOSPHATE GLYCOSYLTRANSFERASE"/>
    <property type="match status" value="1"/>
</dbReference>
<evidence type="ECO:0000259" key="3">
    <source>
        <dbReference type="Pfam" id="PF00534"/>
    </source>
</evidence>
<keyword evidence="1" id="KW-0328">Glycosyltransferase</keyword>
<gene>
    <name evidence="5" type="ORF">AVDCRST_MAG40-3393</name>
</gene>
<dbReference type="CDD" id="cd03801">
    <property type="entry name" value="GT4_PimA-like"/>
    <property type="match status" value="1"/>
</dbReference>
<dbReference type="Gene3D" id="3.40.50.2000">
    <property type="entry name" value="Glycogen Phosphorylase B"/>
    <property type="match status" value="2"/>
</dbReference>
<protein>
    <recommendedName>
        <fullName evidence="6">Glycosyltransferase</fullName>
    </recommendedName>
</protein>
<accession>A0A6J4MHT0</accession>
<evidence type="ECO:0000256" key="1">
    <source>
        <dbReference type="ARBA" id="ARBA00022676"/>
    </source>
</evidence>
<sequence>MAEPSLAPRPVLFVHYGQDWIRGSERCLLDLVANLDRTRYAPIVWCNAETLAASARAAGATVYHEPTVAGGERTPALVGRVAWRALTLVRRHGVRLIHANDMTPFPSLVGAARLHRIPLLAHMHLIPTEPERRWALLHQATLAVGVSRASVVGLAEDGMPADRITVVHNGVDVDALAAAPPSRVRHELGIAPTALVATVVASLIDRKGIDVVIRALAALRARGRDVHLLLCGDGVEEQKLRALAARLGVADAAHFLGVRADVGAILNGSTDVLVSAARLEAFALNLLEGAACGVPAVVSDIAPHVEGVIDGVTGLVVATDDSAAFAEALARLADDPPLRRTLGDNARARVRSSFTLSRWVRDLDRIYTELMARPRRTLGIVRGSTWPPGYTTWLRSAVTRRLAIRPLGSAEPPRPTDVADR</sequence>
<dbReference type="InterPro" id="IPR001296">
    <property type="entry name" value="Glyco_trans_1"/>
</dbReference>
<feature type="domain" description="Glycosyltransferase subfamily 4-like N-terminal" evidence="4">
    <location>
        <begin position="22"/>
        <end position="174"/>
    </location>
</feature>
<evidence type="ECO:0000256" key="2">
    <source>
        <dbReference type="ARBA" id="ARBA00022679"/>
    </source>
</evidence>
<dbReference type="SUPFAM" id="SSF53756">
    <property type="entry name" value="UDP-Glycosyltransferase/glycogen phosphorylase"/>
    <property type="match status" value="1"/>
</dbReference>
<evidence type="ECO:0008006" key="6">
    <source>
        <dbReference type="Google" id="ProtNLM"/>
    </source>
</evidence>
<dbReference type="InterPro" id="IPR028098">
    <property type="entry name" value="Glyco_trans_4-like_N"/>
</dbReference>
<evidence type="ECO:0000313" key="5">
    <source>
        <dbReference type="EMBL" id="CAA9359628.1"/>
    </source>
</evidence>